<evidence type="ECO:0000256" key="1">
    <source>
        <dbReference type="ARBA" id="ARBA00005187"/>
    </source>
</evidence>
<dbReference type="Pfam" id="PF00733">
    <property type="entry name" value="Asn_synthase"/>
    <property type="match status" value="1"/>
</dbReference>
<dbReference type="RefSeq" id="WP_028312826.1">
    <property type="nucleotide sequence ID" value="NZ_KI519499.1"/>
</dbReference>
<dbReference type="AlphaFoldDB" id="A0A8B6X6S9"/>
<evidence type="ECO:0000259" key="4">
    <source>
        <dbReference type="Pfam" id="PF00733"/>
    </source>
</evidence>
<comment type="pathway">
    <text evidence="1">Amino-acid biosynthesis; L-asparagine biosynthesis; L-asparagine from L-aspartate (L-Gln route): step 1/1.</text>
</comment>
<dbReference type="GO" id="GO:0004066">
    <property type="term" value="F:asparagine synthase (glutamine-hydrolyzing) activity"/>
    <property type="evidence" value="ECO:0007669"/>
    <property type="project" value="UniProtKB-EC"/>
</dbReference>
<dbReference type="EC" id="6.3.5.4" evidence="2"/>
<reference evidence="6" key="1">
    <citation type="submission" date="2025-08" db="UniProtKB">
        <authorList>
            <consortium name="RefSeq"/>
        </authorList>
    </citation>
    <scope>IDENTIFICATION</scope>
</reference>
<dbReference type="PANTHER" id="PTHR43284:SF1">
    <property type="entry name" value="ASPARAGINE SYNTHETASE"/>
    <property type="match status" value="1"/>
</dbReference>
<dbReference type="PANTHER" id="PTHR43284">
    <property type="entry name" value="ASPARAGINE SYNTHETASE (GLUTAMINE-HYDROLYZING)"/>
    <property type="match status" value="1"/>
</dbReference>
<dbReference type="OrthoDB" id="9763290at2"/>
<dbReference type="Gene3D" id="3.60.20.10">
    <property type="entry name" value="Glutamine Phosphoribosylpyrophosphate, subunit 1, domain 1"/>
    <property type="match status" value="1"/>
</dbReference>
<dbReference type="Gene3D" id="3.40.50.620">
    <property type="entry name" value="HUPs"/>
    <property type="match status" value="1"/>
</dbReference>
<evidence type="ECO:0000256" key="3">
    <source>
        <dbReference type="ARBA" id="ARBA00048741"/>
    </source>
</evidence>
<comment type="catalytic activity">
    <reaction evidence="3">
        <text>L-aspartate + L-glutamine + ATP + H2O = L-asparagine + L-glutamate + AMP + diphosphate + H(+)</text>
        <dbReference type="Rhea" id="RHEA:12228"/>
        <dbReference type="ChEBI" id="CHEBI:15377"/>
        <dbReference type="ChEBI" id="CHEBI:15378"/>
        <dbReference type="ChEBI" id="CHEBI:29985"/>
        <dbReference type="ChEBI" id="CHEBI:29991"/>
        <dbReference type="ChEBI" id="CHEBI:30616"/>
        <dbReference type="ChEBI" id="CHEBI:33019"/>
        <dbReference type="ChEBI" id="CHEBI:58048"/>
        <dbReference type="ChEBI" id="CHEBI:58359"/>
        <dbReference type="ChEBI" id="CHEBI:456215"/>
        <dbReference type="EC" id="6.3.5.4"/>
    </reaction>
</comment>
<dbReference type="InterPro" id="IPR014729">
    <property type="entry name" value="Rossmann-like_a/b/a_fold"/>
</dbReference>
<evidence type="ECO:0000313" key="6">
    <source>
        <dbReference type="RefSeq" id="WP_028312826.1"/>
    </source>
</evidence>
<keyword evidence="5" id="KW-1185">Reference proteome</keyword>
<feature type="domain" description="Asparagine synthetase" evidence="4">
    <location>
        <begin position="224"/>
        <end position="300"/>
    </location>
</feature>
<dbReference type="SUPFAM" id="SSF56235">
    <property type="entry name" value="N-terminal nucleophile aminohydrolases (Ntn hydrolases)"/>
    <property type="match status" value="1"/>
</dbReference>
<dbReference type="InterPro" id="IPR051786">
    <property type="entry name" value="ASN_synthetase/amidase"/>
</dbReference>
<dbReference type="SUPFAM" id="SSF52402">
    <property type="entry name" value="Adenine nucleotide alpha hydrolases-like"/>
    <property type="match status" value="1"/>
</dbReference>
<protein>
    <recommendedName>
        <fullName evidence="2">asparagine synthase (glutamine-hydrolyzing)</fullName>
        <ecNumber evidence="2">6.3.5.4</ecNumber>
    </recommendedName>
</protein>
<evidence type="ECO:0000256" key="2">
    <source>
        <dbReference type="ARBA" id="ARBA00012737"/>
    </source>
</evidence>
<dbReference type="GO" id="GO:0006529">
    <property type="term" value="P:asparagine biosynthetic process"/>
    <property type="evidence" value="ECO:0007669"/>
    <property type="project" value="InterPro"/>
</dbReference>
<organism evidence="5 6">
    <name type="scientific">Derxia gummosa DSM 723</name>
    <dbReference type="NCBI Taxonomy" id="1121388"/>
    <lineage>
        <taxon>Bacteria</taxon>
        <taxon>Pseudomonadati</taxon>
        <taxon>Pseudomonadota</taxon>
        <taxon>Betaproteobacteria</taxon>
        <taxon>Burkholderiales</taxon>
        <taxon>Alcaligenaceae</taxon>
        <taxon>Derxia</taxon>
    </lineage>
</organism>
<accession>A0A8B6X6S9</accession>
<sequence length="604" mass="65367">MTHFVVVSDPDPQRRRAFAEAIRPRLAPLASMVTGEREHGSTLVLWATARTAPVDVALAPDGRLGIVFGQLFGVDAPLPTPASVCLSEPVDCLTGRNGFYAALLLGPSGEIHAGTDTLGLFPLYWLARGEVTIVASSLMPFGRHPLGSRECDPVGVANSLLTVHGRGGRTTLAGVRRLRSGGLFTRLPGKAATETEPAWLVPSDRHFGRSDAECVDLFDACLERVARRLAATGPVVLSLSGGLDSRLVAGYLQRVGADLRGALTLGDADDYEMQCARPVARALGIAHQPVPVDFAAFPALARMQVGLEHVDTSIPDLSWWNALPVVAASGARLATGLLGDAVMADDTWEPGVSDRTAFEARFNYMNRWGMPPEAVARLLAPAGGQRVVDQALAEMRDAWDQVPGEPFQRIWLWELRHRERGHVGAVAWRMSLGAMPLLPFIDRELLDLVAGMPHAPLYRRAAQRELLRTRFDALARLPLDRNSAQTAPMVESLFGKVRRKLDPARLLQRLKPAAEQRYYARVYDFNNAGWRAVRAEADAARAATSAIFDRAALDCLLPRADAVASVGDKIIDTSGLKTLTALTLLCGMQEPIRPLTPAPVLVSC</sequence>
<dbReference type="InterPro" id="IPR001962">
    <property type="entry name" value="Asn_synthase"/>
</dbReference>
<evidence type="ECO:0000313" key="5">
    <source>
        <dbReference type="Proteomes" id="UP000675920"/>
    </source>
</evidence>
<name>A0A8B6X6S9_9BURK</name>
<dbReference type="InterPro" id="IPR029055">
    <property type="entry name" value="Ntn_hydrolases_N"/>
</dbReference>
<dbReference type="Proteomes" id="UP000675920">
    <property type="component" value="Unplaced"/>
</dbReference>
<proteinExistence type="predicted"/>